<evidence type="ECO:0000256" key="1">
    <source>
        <dbReference type="SAM" id="MobiDB-lite"/>
    </source>
</evidence>
<dbReference type="Proteomes" id="UP000664534">
    <property type="component" value="Unassembled WGS sequence"/>
</dbReference>
<sequence length="295" mass="32824">MAPRKKLGKDLGGKSAFVTKMPPPKKAAMKLEKRQKPTKVTDTADSVIEDKEISSTPAGNTRAASKKGSKKIIEEEPITPAKENEDENMQHLKPQMIWEDIMNDGLARHGANRDALTNDSTPHEIISTAGMTIDDVVLAVGTIWEGLRMQGVPFAYADTDVFDAEHQQLIAENGWQTLGVVGKGNKFIMPLWFPPDRQGIEKGHRKDLDNKQKELGPRVNHKVKASANQSSYDLGHLVLAVAEWHPSESRTVHIEIRDSLNHIVHPDEIRDRAREVAEIWSDDAVEIDFSDIAVP</sequence>
<proteinExistence type="predicted"/>
<reference evidence="2" key="1">
    <citation type="submission" date="2021-03" db="EMBL/GenBank/DDBJ databases">
        <authorList>
            <person name="Tagirdzhanova G."/>
        </authorList>
    </citation>
    <scope>NUCLEOTIDE SEQUENCE</scope>
</reference>
<protein>
    <submittedName>
        <fullName evidence="2">Uncharacterized protein</fullName>
    </submittedName>
</protein>
<evidence type="ECO:0000313" key="2">
    <source>
        <dbReference type="EMBL" id="CAF9922176.1"/>
    </source>
</evidence>
<organism evidence="2 3">
    <name type="scientific">Imshaugia aleurites</name>
    <dbReference type="NCBI Taxonomy" id="172621"/>
    <lineage>
        <taxon>Eukaryota</taxon>
        <taxon>Fungi</taxon>
        <taxon>Dikarya</taxon>
        <taxon>Ascomycota</taxon>
        <taxon>Pezizomycotina</taxon>
        <taxon>Lecanoromycetes</taxon>
        <taxon>OSLEUM clade</taxon>
        <taxon>Lecanoromycetidae</taxon>
        <taxon>Lecanorales</taxon>
        <taxon>Lecanorineae</taxon>
        <taxon>Parmeliaceae</taxon>
        <taxon>Imshaugia</taxon>
    </lineage>
</organism>
<keyword evidence="3" id="KW-1185">Reference proteome</keyword>
<evidence type="ECO:0000313" key="3">
    <source>
        <dbReference type="Proteomes" id="UP000664534"/>
    </source>
</evidence>
<dbReference type="OrthoDB" id="5384314at2759"/>
<comment type="caution">
    <text evidence="2">The sequence shown here is derived from an EMBL/GenBank/DDBJ whole genome shotgun (WGS) entry which is preliminary data.</text>
</comment>
<feature type="compositionally biased region" description="Polar residues" evidence="1">
    <location>
        <begin position="54"/>
        <end position="63"/>
    </location>
</feature>
<dbReference type="EMBL" id="CAJPDT010000030">
    <property type="protein sequence ID" value="CAF9922176.1"/>
    <property type="molecule type" value="Genomic_DNA"/>
</dbReference>
<name>A0A8H3FJN6_9LECA</name>
<gene>
    <name evidence="2" type="ORF">IMSHALPRED_005604</name>
</gene>
<accession>A0A8H3FJN6</accession>
<feature type="region of interest" description="Disordered" evidence="1">
    <location>
        <begin position="1"/>
        <end position="71"/>
    </location>
</feature>
<dbReference type="AlphaFoldDB" id="A0A8H3FJN6"/>